<dbReference type="GO" id="GO:0016020">
    <property type="term" value="C:membrane"/>
    <property type="evidence" value="ECO:0007669"/>
    <property type="project" value="InterPro"/>
</dbReference>
<dbReference type="GO" id="GO:0140359">
    <property type="term" value="F:ABC-type transporter activity"/>
    <property type="evidence" value="ECO:0007669"/>
    <property type="project" value="InterPro"/>
</dbReference>
<dbReference type="PANTHER" id="PTHR46743:SF2">
    <property type="entry name" value="TEICHOIC ACIDS EXPORT ATP-BINDING PROTEIN TAGH"/>
    <property type="match status" value="1"/>
</dbReference>
<dbReference type="Gene3D" id="3.40.50.300">
    <property type="entry name" value="P-loop containing nucleotide triphosphate hydrolases"/>
    <property type="match status" value="1"/>
</dbReference>
<protein>
    <submittedName>
        <fullName evidence="6">Unannotated protein</fullName>
    </submittedName>
</protein>
<keyword evidence="2" id="KW-0813">Transport</keyword>
<dbReference type="PANTHER" id="PTHR46743">
    <property type="entry name" value="TEICHOIC ACIDS EXPORT ATP-BINDING PROTEIN TAGH"/>
    <property type="match status" value="1"/>
</dbReference>
<dbReference type="Pfam" id="PF00005">
    <property type="entry name" value="ABC_tran"/>
    <property type="match status" value="1"/>
</dbReference>
<proteinExistence type="inferred from homology"/>
<reference evidence="6" key="1">
    <citation type="submission" date="2020-05" db="EMBL/GenBank/DDBJ databases">
        <authorList>
            <person name="Chiriac C."/>
            <person name="Salcher M."/>
            <person name="Ghai R."/>
            <person name="Kavagutti S V."/>
        </authorList>
    </citation>
    <scope>NUCLEOTIDE SEQUENCE</scope>
</reference>
<dbReference type="InterPro" id="IPR015860">
    <property type="entry name" value="ABC_transpr_TagH-like"/>
</dbReference>
<evidence type="ECO:0000256" key="1">
    <source>
        <dbReference type="ARBA" id="ARBA00005417"/>
    </source>
</evidence>
<dbReference type="InterPro" id="IPR003593">
    <property type="entry name" value="AAA+_ATPase"/>
</dbReference>
<dbReference type="AlphaFoldDB" id="A0A6J6DAJ6"/>
<evidence type="ECO:0000256" key="2">
    <source>
        <dbReference type="ARBA" id="ARBA00022448"/>
    </source>
</evidence>
<dbReference type="GO" id="GO:0016887">
    <property type="term" value="F:ATP hydrolysis activity"/>
    <property type="evidence" value="ECO:0007669"/>
    <property type="project" value="InterPro"/>
</dbReference>
<dbReference type="SMART" id="SM00382">
    <property type="entry name" value="AAA"/>
    <property type="match status" value="1"/>
</dbReference>
<evidence type="ECO:0000313" key="6">
    <source>
        <dbReference type="EMBL" id="CAB4560326.1"/>
    </source>
</evidence>
<name>A0A6J6DAJ6_9ZZZZ</name>
<dbReference type="InterPro" id="IPR050683">
    <property type="entry name" value="Bact_Polysacc_Export_ATP-bd"/>
</dbReference>
<accession>A0A6J6DAJ6</accession>
<dbReference type="InterPro" id="IPR027417">
    <property type="entry name" value="P-loop_NTPase"/>
</dbReference>
<dbReference type="GO" id="GO:0005524">
    <property type="term" value="F:ATP binding"/>
    <property type="evidence" value="ECO:0007669"/>
    <property type="project" value="UniProtKB-KW"/>
</dbReference>
<comment type="similarity">
    <text evidence="1">Belongs to the ABC transporter superfamily.</text>
</comment>
<keyword evidence="3" id="KW-0547">Nucleotide-binding</keyword>
<organism evidence="6">
    <name type="scientific">freshwater metagenome</name>
    <dbReference type="NCBI Taxonomy" id="449393"/>
    <lineage>
        <taxon>unclassified sequences</taxon>
        <taxon>metagenomes</taxon>
        <taxon>ecological metagenomes</taxon>
    </lineage>
</organism>
<dbReference type="SUPFAM" id="SSF52540">
    <property type="entry name" value="P-loop containing nucleoside triphosphate hydrolases"/>
    <property type="match status" value="1"/>
</dbReference>
<dbReference type="InterPro" id="IPR003439">
    <property type="entry name" value="ABC_transporter-like_ATP-bd"/>
</dbReference>
<evidence type="ECO:0000256" key="4">
    <source>
        <dbReference type="ARBA" id="ARBA00022840"/>
    </source>
</evidence>
<evidence type="ECO:0000259" key="5">
    <source>
        <dbReference type="PROSITE" id="PS50893"/>
    </source>
</evidence>
<feature type="domain" description="ABC transporter" evidence="5">
    <location>
        <begin position="25"/>
        <end position="266"/>
    </location>
</feature>
<dbReference type="EMBL" id="CAEZTH010000031">
    <property type="protein sequence ID" value="CAB4560326.1"/>
    <property type="molecule type" value="Genomic_DNA"/>
</dbReference>
<keyword evidence="4" id="KW-0067">ATP-binding</keyword>
<gene>
    <name evidence="6" type="ORF">UFOPK1639_00397</name>
</gene>
<dbReference type="CDD" id="cd03220">
    <property type="entry name" value="ABC_KpsT_Wzt"/>
    <property type="match status" value="1"/>
</dbReference>
<dbReference type="PROSITE" id="PS50893">
    <property type="entry name" value="ABC_TRANSPORTER_2"/>
    <property type="match status" value="1"/>
</dbReference>
<evidence type="ECO:0000256" key="3">
    <source>
        <dbReference type="ARBA" id="ARBA00022741"/>
    </source>
</evidence>
<sequence length="267" mass="29112">MDNRTSVIQEVRKKNCVLGIDMAHIRLKNASVVLPIYNSSARSLTNTLVSAATGGALTAQRGGHLSIEALKELNLEIKSGDRVGIIGHNGAGKSTLLRLFTGVFEPSSGTVERSGTISSLVDISLGINPENTGRENILLRGKLMGLSKKQINQKIDEIIEFSELGDYVNLPVRIYSSGMLLRLAFSVSTSMSADILIMDEWLSVGDGAFADRASKRLQDLVNQSEILVIASHNRELIEQTCNKVVWMEHGVMKKVGPTKEIVQDYFG</sequence>